<dbReference type="GO" id="GO:0016114">
    <property type="term" value="P:terpenoid biosynthetic process"/>
    <property type="evidence" value="ECO:0007669"/>
    <property type="project" value="InterPro"/>
</dbReference>
<dbReference type="InterPro" id="IPR058579">
    <property type="entry name" value="IspG_C"/>
</dbReference>
<dbReference type="PIRSF" id="PIRSF004640">
    <property type="entry name" value="IspG"/>
    <property type="match status" value="1"/>
</dbReference>
<dbReference type="InterPro" id="IPR016425">
    <property type="entry name" value="IspG_bac"/>
</dbReference>
<feature type="binding site" evidence="7">
    <location>
        <position position="319"/>
    </location>
    <ligand>
        <name>[4Fe-4S] cluster</name>
        <dbReference type="ChEBI" id="CHEBI:49883"/>
    </ligand>
</feature>
<dbReference type="GO" id="GO:0051539">
    <property type="term" value="F:4 iron, 4 sulfur cluster binding"/>
    <property type="evidence" value="ECO:0007669"/>
    <property type="project" value="UniProtKB-UniRule"/>
</dbReference>
<evidence type="ECO:0000256" key="5">
    <source>
        <dbReference type="ARBA" id="ARBA00023014"/>
    </source>
</evidence>
<evidence type="ECO:0000256" key="7">
    <source>
        <dbReference type="HAMAP-Rule" id="MF_00159"/>
    </source>
</evidence>
<dbReference type="GO" id="GO:0005506">
    <property type="term" value="F:iron ion binding"/>
    <property type="evidence" value="ECO:0007669"/>
    <property type="project" value="InterPro"/>
</dbReference>
<dbReference type="SUPFAM" id="SSF51717">
    <property type="entry name" value="Dihydropteroate synthetase-like"/>
    <property type="match status" value="1"/>
</dbReference>
<evidence type="ECO:0000313" key="10">
    <source>
        <dbReference type="EMBL" id="CED94272.1"/>
    </source>
</evidence>
<comment type="catalytic activity">
    <reaction evidence="7">
        <text>(2E)-4-hydroxy-3-methylbut-2-enyl diphosphate + oxidized [flavodoxin] + H2O + 2 H(+) = 2-C-methyl-D-erythritol 2,4-cyclic diphosphate + reduced [flavodoxin]</text>
        <dbReference type="Rhea" id="RHEA:43604"/>
        <dbReference type="Rhea" id="RHEA-COMP:10622"/>
        <dbReference type="Rhea" id="RHEA-COMP:10623"/>
        <dbReference type="ChEBI" id="CHEBI:15377"/>
        <dbReference type="ChEBI" id="CHEBI:15378"/>
        <dbReference type="ChEBI" id="CHEBI:57618"/>
        <dbReference type="ChEBI" id="CHEBI:58210"/>
        <dbReference type="ChEBI" id="CHEBI:58483"/>
        <dbReference type="ChEBI" id="CHEBI:128753"/>
        <dbReference type="EC" id="1.17.7.3"/>
    </reaction>
</comment>
<dbReference type="AlphaFoldDB" id="A0A1V1I1Z9"/>
<dbReference type="Pfam" id="PF26540">
    <property type="entry name" value="GcpE_C"/>
    <property type="match status" value="1"/>
</dbReference>
<dbReference type="NCBIfam" id="NF001540">
    <property type="entry name" value="PRK00366.1"/>
    <property type="match status" value="1"/>
</dbReference>
<dbReference type="EC" id="1.17.7.3" evidence="7"/>
<protein>
    <recommendedName>
        <fullName evidence="7">4-hydroxy-3-methylbut-2-en-1-yl diphosphate synthase (flavodoxin)</fullName>
        <ecNumber evidence="7">1.17.7.3</ecNumber>
    </recommendedName>
    <alternativeName>
        <fullName evidence="7">1-hydroxy-2-methyl-2-(E)-butenyl 4-diphosphate synthase</fullName>
    </alternativeName>
</protein>
<dbReference type="PANTHER" id="PTHR30454:SF0">
    <property type="entry name" value="4-HYDROXY-3-METHYLBUT-2-EN-1-YL DIPHOSPHATE SYNTHASE (FERREDOXIN), CHLOROPLASTIC"/>
    <property type="match status" value="1"/>
</dbReference>
<comment type="pathway">
    <text evidence="7">Isoprenoid biosynthesis; isopentenyl diphosphate biosynthesis via DXP pathway; isopentenyl diphosphate from 1-deoxy-D-xylulose 5-phosphate: step 5/6.</text>
</comment>
<feature type="domain" description="IspG TIM-barrel" evidence="8">
    <location>
        <begin position="20"/>
        <end position="258"/>
    </location>
</feature>
<organism evidence="10 11">
    <name type="scientific">Romboutsia ilealis</name>
    <dbReference type="NCBI Taxonomy" id="1115758"/>
    <lineage>
        <taxon>Bacteria</taxon>
        <taxon>Bacillati</taxon>
        <taxon>Bacillota</taxon>
        <taxon>Clostridia</taxon>
        <taxon>Peptostreptococcales</taxon>
        <taxon>Peptostreptococcaceae</taxon>
        <taxon>Romboutsia</taxon>
    </lineage>
</organism>
<gene>
    <name evidence="7" type="primary">ispG</name>
    <name evidence="10" type="ORF">CRIB_1665</name>
</gene>
<dbReference type="InterPro" id="IPR058578">
    <property type="entry name" value="IspG_TIM"/>
</dbReference>
<dbReference type="HAMAP" id="MF_00159">
    <property type="entry name" value="IspG"/>
    <property type="match status" value="1"/>
</dbReference>
<keyword evidence="5 7" id="KW-0411">Iron-sulfur</keyword>
<evidence type="ECO:0000313" key="11">
    <source>
        <dbReference type="Proteomes" id="UP000245622"/>
    </source>
</evidence>
<keyword evidence="11" id="KW-1185">Reference proteome</keyword>
<dbReference type="GO" id="GO:0046429">
    <property type="term" value="F:4-hydroxy-3-methylbut-2-en-1-yl diphosphate synthase activity (ferredoxin)"/>
    <property type="evidence" value="ECO:0007669"/>
    <property type="project" value="UniProtKB-UniRule"/>
</dbReference>
<dbReference type="InterPro" id="IPR004588">
    <property type="entry name" value="IspG_bac-typ"/>
</dbReference>
<evidence type="ECO:0000256" key="1">
    <source>
        <dbReference type="ARBA" id="ARBA00022485"/>
    </source>
</evidence>
<keyword evidence="1 7" id="KW-0004">4Fe-4S</keyword>
<keyword evidence="3 7" id="KW-0560">Oxidoreductase</keyword>
<proteinExistence type="inferred from homology"/>
<accession>A0A1V1I1Z9</accession>
<dbReference type="FunFam" id="3.20.20.20:FF:000001">
    <property type="entry name" value="4-hydroxy-3-methylbut-2-en-1-yl diphosphate synthase (flavodoxin)"/>
    <property type="match status" value="1"/>
</dbReference>
<dbReference type="KEGG" id="ril:CRIB_1665"/>
<comment type="cofactor">
    <cofactor evidence="7">
        <name>[4Fe-4S] cluster</name>
        <dbReference type="ChEBI" id="CHEBI:49883"/>
    </cofactor>
    <text evidence="7">Binds 1 [4Fe-4S] cluster.</text>
</comment>
<feature type="binding site" evidence="7">
    <location>
        <position position="312"/>
    </location>
    <ligand>
        <name>[4Fe-4S] cluster</name>
        <dbReference type="ChEBI" id="CHEBI:49883"/>
    </ligand>
</feature>
<dbReference type="NCBIfam" id="TIGR00612">
    <property type="entry name" value="ispG_gcpE"/>
    <property type="match status" value="1"/>
</dbReference>
<dbReference type="Gene3D" id="3.30.413.10">
    <property type="entry name" value="Sulfite Reductase Hemoprotein, domain 1"/>
    <property type="match status" value="1"/>
</dbReference>
<dbReference type="Proteomes" id="UP000245622">
    <property type="component" value="Chromosome 1"/>
</dbReference>
<feature type="domain" description="IspG C-terminal" evidence="9">
    <location>
        <begin position="273"/>
        <end position="361"/>
    </location>
</feature>
<keyword evidence="4 7" id="KW-0408">Iron</keyword>
<dbReference type="Pfam" id="PF04551">
    <property type="entry name" value="GcpE"/>
    <property type="match status" value="1"/>
</dbReference>
<sequence length="362" mass="39366">MSEANFKIEGGKMYKRRQSREVSVGNVKIGGNNPISIQSMTNTDTRDAKATIAQIKRLESVGCDIVRVAIPDMTAAKNIAKIKSQVNIPIIADIHFDYRLALEVIDQGVDGVRINPGNIGSIDRVKMVVEKCKEKNLKIRIGVNGGSLEKELLEKYGSATPEALVESALNHVKILEDLDFRNIVISLKSSDIYKTLDAYELISKKVDYPLHIGITESGSVKKGTIKSSIGVGALLLKGIGDTIRISLTGDPCEEVIVGKEILRSLDLLNDKIKVVSCPTCGRCNIDLISVVNEVEEKINNIEKDITVAIMGCAVNGPGEAREADIGIAGGKGEGLLFKKGKIVRKINGDRLVEELLEEIDKY</sequence>
<evidence type="ECO:0000259" key="8">
    <source>
        <dbReference type="Pfam" id="PF04551"/>
    </source>
</evidence>
<dbReference type="InterPro" id="IPR045854">
    <property type="entry name" value="NO2/SO3_Rdtase_4Fe4S_sf"/>
</dbReference>
<dbReference type="Gene3D" id="3.20.20.20">
    <property type="entry name" value="Dihydropteroate synthase-like"/>
    <property type="match status" value="1"/>
</dbReference>
<evidence type="ECO:0000256" key="4">
    <source>
        <dbReference type="ARBA" id="ARBA00023004"/>
    </source>
</evidence>
<comment type="function">
    <text evidence="7">Converts 2C-methyl-D-erythritol 2,4-cyclodiphosphate (ME-2,4cPP) into 1-hydroxy-2-methyl-2-(E)-butenyl 4-diphosphate.</text>
</comment>
<evidence type="ECO:0000256" key="6">
    <source>
        <dbReference type="ARBA" id="ARBA00023229"/>
    </source>
</evidence>
<reference evidence="10 11" key="1">
    <citation type="submission" date="2014-04" db="EMBL/GenBank/DDBJ databases">
        <authorList>
            <person name="Hornung B.V."/>
        </authorList>
    </citation>
    <scope>NUCLEOTIDE SEQUENCE [LARGE SCALE GENOMIC DNA]</scope>
    <source>
        <strain evidence="10 11">CRIB</strain>
    </source>
</reference>
<feature type="binding site" evidence="7">
    <location>
        <position position="277"/>
    </location>
    <ligand>
        <name>[4Fe-4S] cluster</name>
        <dbReference type="ChEBI" id="CHEBI:49883"/>
    </ligand>
</feature>
<evidence type="ECO:0000256" key="3">
    <source>
        <dbReference type="ARBA" id="ARBA00023002"/>
    </source>
</evidence>
<dbReference type="GO" id="GO:0141197">
    <property type="term" value="F:4-hydroxy-3-methylbut-2-enyl-diphosphate synthase activity (flavodoxin)"/>
    <property type="evidence" value="ECO:0007669"/>
    <property type="project" value="UniProtKB-EC"/>
</dbReference>
<name>A0A1V1I1Z9_9FIRM</name>
<dbReference type="GO" id="GO:0019288">
    <property type="term" value="P:isopentenyl diphosphate biosynthetic process, methylerythritol 4-phosphate pathway"/>
    <property type="evidence" value="ECO:0007669"/>
    <property type="project" value="UniProtKB-UniRule"/>
</dbReference>
<evidence type="ECO:0000256" key="2">
    <source>
        <dbReference type="ARBA" id="ARBA00022723"/>
    </source>
</evidence>
<dbReference type="EMBL" id="LN555523">
    <property type="protein sequence ID" value="CED94272.1"/>
    <property type="molecule type" value="Genomic_DNA"/>
</dbReference>
<keyword evidence="2 7" id="KW-0479">Metal-binding</keyword>
<comment type="similarity">
    <text evidence="7">Belongs to the IspG family.</text>
</comment>
<dbReference type="PANTHER" id="PTHR30454">
    <property type="entry name" value="4-HYDROXY-3-METHYLBUT-2-EN-1-YL DIPHOSPHATE SYNTHASE"/>
    <property type="match status" value="1"/>
</dbReference>
<evidence type="ECO:0000259" key="9">
    <source>
        <dbReference type="Pfam" id="PF26540"/>
    </source>
</evidence>
<feature type="binding site" evidence="7">
    <location>
        <position position="280"/>
    </location>
    <ligand>
        <name>[4Fe-4S] cluster</name>
        <dbReference type="ChEBI" id="CHEBI:49883"/>
    </ligand>
</feature>
<dbReference type="FunFam" id="3.30.413.10:FF:000005">
    <property type="entry name" value="4-hydroxy-3-methylbut-2-en-1-yl diphosphate synthase (flavodoxin)"/>
    <property type="match status" value="1"/>
</dbReference>
<dbReference type="UniPathway" id="UPA00056">
    <property type="reaction ID" value="UER00096"/>
</dbReference>
<keyword evidence="6 7" id="KW-0414">Isoprene biosynthesis</keyword>
<dbReference type="InterPro" id="IPR011005">
    <property type="entry name" value="Dihydropteroate_synth-like_sf"/>
</dbReference>
<dbReference type="SUPFAM" id="SSF56014">
    <property type="entry name" value="Nitrite and sulphite reductase 4Fe-4S domain-like"/>
    <property type="match status" value="1"/>
</dbReference>